<accession>A0ABP0MKV6</accession>
<dbReference type="Pfam" id="PF00173">
    <property type="entry name" value="Cyt-b5"/>
    <property type="match status" value="1"/>
</dbReference>
<evidence type="ECO:0000256" key="1">
    <source>
        <dbReference type="ARBA" id="ARBA00001924"/>
    </source>
</evidence>
<dbReference type="InterPro" id="IPR018506">
    <property type="entry name" value="Cyt_B5_heme-BS"/>
</dbReference>
<evidence type="ECO:0000313" key="9">
    <source>
        <dbReference type="EMBL" id="CAK9051833.1"/>
    </source>
</evidence>
<dbReference type="PROSITE" id="PS00191">
    <property type="entry name" value="CYTOCHROME_B5_1"/>
    <property type="match status" value="1"/>
</dbReference>
<dbReference type="InterPro" id="IPR014756">
    <property type="entry name" value="Ig_E-set"/>
</dbReference>
<dbReference type="PANTHER" id="PTHR19372:SF7">
    <property type="entry name" value="SULFITE OXIDASE, MITOCHONDRIAL"/>
    <property type="match status" value="1"/>
</dbReference>
<dbReference type="Gene3D" id="3.90.420.10">
    <property type="entry name" value="Oxidoreductase, molybdopterin-binding domain"/>
    <property type="match status" value="1"/>
</dbReference>
<dbReference type="SUPFAM" id="SSF56524">
    <property type="entry name" value="Oxidoreductase molybdopterin-binding domain"/>
    <property type="match status" value="1"/>
</dbReference>
<dbReference type="PROSITE" id="PS50255">
    <property type="entry name" value="CYTOCHROME_B5_2"/>
    <property type="match status" value="1"/>
</dbReference>
<comment type="cofactor">
    <cofactor evidence="1">
        <name>Mo-molybdopterin</name>
        <dbReference type="ChEBI" id="CHEBI:71302"/>
    </cofactor>
</comment>
<proteinExistence type="inferred from homology"/>
<dbReference type="Gene3D" id="3.10.120.10">
    <property type="entry name" value="Cytochrome b5-like heme/steroid binding domain"/>
    <property type="match status" value="1"/>
</dbReference>
<dbReference type="Gene3D" id="2.60.40.650">
    <property type="match status" value="1"/>
</dbReference>
<reference evidence="9 10" key="1">
    <citation type="submission" date="2024-02" db="EMBL/GenBank/DDBJ databases">
        <authorList>
            <person name="Chen Y."/>
            <person name="Shah S."/>
            <person name="Dougan E. K."/>
            <person name="Thang M."/>
            <person name="Chan C."/>
        </authorList>
    </citation>
    <scope>NUCLEOTIDE SEQUENCE [LARGE SCALE GENOMIC DNA]</scope>
</reference>
<dbReference type="SUPFAM" id="SSF55856">
    <property type="entry name" value="Cytochrome b5-like heme/steroid binding domain"/>
    <property type="match status" value="1"/>
</dbReference>
<organism evidence="9 10">
    <name type="scientific">Durusdinium trenchii</name>
    <dbReference type="NCBI Taxonomy" id="1381693"/>
    <lineage>
        <taxon>Eukaryota</taxon>
        <taxon>Sar</taxon>
        <taxon>Alveolata</taxon>
        <taxon>Dinophyceae</taxon>
        <taxon>Suessiales</taxon>
        <taxon>Symbiodiniaceae</taxon>
        <taxon>Durusdinium</taxon>
    </lineage>
</organism>
<dbReference type="InterPro" id="IPR036374">
    <property type="entry name" value="OxRdtase_Mopterin-bd_sf"/>
</dbReference>
<keyword evidence="10" id="KW-1185">Reference proteome</keyword>
<evidence type="ECO:0000256" key="2">
    <source>
        <dbReference type="ARBA" id="ARBA00022505"/>
    </source>
</evidence>
<comment type="caution">
    <text evidence="9">The sequence shown here is derived from an EMBL/GenBank/DDBJ whole genome shotgun (WGS) entry which is preliminary data.</text>
</comment>
<evidence type="ECO:0000256" key="6">
    <source>
        <dbReference type="ARBA" id="ARBA00023004"/>
    </source>
</evidence>
<feature type="domain" description="Cytochrome b5 heme-binding" evidence="8">
    <location>
        <begin position="16"/>
        <end position="94"/>
    </location>
</feature>
<comment type="similarity">
    <text evidence="7">Belongs to the cytochrome b5 family.</text>
</comment>
<evidence type="ECO:0000313" key="10">
    <source>
        <dbReference type="Proteomes" id="UP001642464"/>
    </source>
</evidence>
<keyword evidence="4 7" id="KW-0479">Metal-binding</keyword>
<evidence type="ECO:0000256" key="4">
    <source>
        <dbReference type="ARBA" id="ARBA00022723"/>
    </source>
</evidence>
<evidence type="ECO:0000256" key="3">
    <source>
        <dbReference type="ARBA" id="ARBA00022617"/>
    </source>
</evidence>
<evidence type="ECO:0000256" key="5">
    <source>
        <dbReference type="ARBA" id="ARBA00023002"/>
    </source>
</evidence>
<dbReference type="PANTHER" id="PTHR19372">
    <property type="entry name" value="SULFITE REDUCTASE"/>
    <property type="match status" value="1"/>
</dbReference>
<dbReference type="Pfam" id="PF00174">
    <property type="entry name" value="Oxidored_molyb"/>
    <property type="match status" value="1"/>
</dbReference>
<dbReference type="Proteomes" id="UP001642464">
    <property type="component" value="Unassembled WGS sequence"/>
</dbReference>
<dbReference type="InterPro" id="IPR001199">
    <property type="entry name" value="Cyt_B5-like_heme/steroid-bd"/>
</dbReference>
<sequence>RKPVEMDGERKDPLGLPYYSRAEVSKHKRKEDRIWVTYKNGVYDITEFVEAHPGGERILLAAGSAIDPFWAMYNQHTTKQVLDILAAHRIGTLHPHEEVEEIKFDDPYANDPKRAPLGVVRCEKPYNSETVIELIPDNYITPEPMHYKRHHHPVPVIDESAYRLVLAFEDANILQISLDDLKKRFKHHAFPVTLQCAGNRRKELEKVAAVQGLEWDCGAISTAEWGGALLRDVLEFTGFGDESALIERAGVEHICFEGNDKPYDASIPIDKALSKFGDVLVAYEMNGKPIPREHGGPVRIIVPGHLAARSVKWCQRIFASKVEAHSGWQRGIAYKGAPCYMTSFDGVDPEELPSVQELPVNSAICLPRPGSKVDVDDGSVTVKGWAWSGGGRNIIRVDVSIDGGKTWYPAELGRGKEQKANRAWAWTFWEAEVDLAPHLSTPGSQLDICCRAVDASMNHQPEHLSSVWNLRGIMNNSYHHVTVDLVREAS</sequence>
<dbReference type="SUPFAM" id="SSF81296">
    <property type="entry name" value="E set domains"/>
    <property type="match status" value="1"/>
</dbReference>
<keyword evidence="6 7" id="KW-0408">Iron</keyword>
<evidence type="ECO:0000259" key="8">
    <source>
        <dbReference type="PROSITE" id="PS50255"/>
    </source>
</evidence>
<dbReference type="SMART" id="SM01117">
    <property type="entry name" value="Cyt-b5"/>
    <property type="match status" value="1"/>
</dbReference>
<keyword evidence="3 7" id="KW-0349">Heme</keyword>
<gene>
    <name evidence="9" type="ORF">SCF082_LOCUS28422</name>
</gene>
<protein>
    <submittedName>
        <fullName evidence="9">Sulfite oxidase</fullName>
    </submittedName>
</protein>
<dbReference type="EMBL" id="CAXAMM010022352">
    <property type="protein sequence ID" value="CAK9051833.1"/>
    <property type="molecule type" value="Genomic_DNA"/>
</dbReference>
<name>A0ABP0MKV6_9DINO</name>
<keyword evidence="5" id="KW-0560">Oxidoreductase</keyword>
<feature type="non-terminal residue" evidence="9">
    <location>
        <position position="1"/>
    </location>
</feature>
<dbReference type="PRINTS" id="PR00407">
    <property type="entry name" value="EUMOPTERIN"/>
</dbReference>
<dbReference type="InterPro" id="IPR008335">
    <property type="entry name" value="Mopterin_OxRdtase_euk"/>
</dbReference>
<dbReference type="InterPro" id="IPR036400">
    <property type="entry name" value="Cyt_B5-like_heme/steroid_sf"/>
</dbReference>
<dbReference type="InterPro" id="IPR000572">
    <property type="entry name" value="OxRdtase_Mopterin-bd_dom"/>
</dbReference>
<evidence type="ECO:0000256" key="7">
    <source>
        <dbReference type="RuleBase" id="RU362121"/>
    </source>
</evidence>
<keyword evidence="2" id="KW-0500">Molybdenum</keyword>
<dbReference type="InterPro" id="IPR005066">
    <property type="entry name" value="MoCF_OxRdtse_dimer"/>
</dbReference>
<dbReference type="Pfam" id="PF03404">
    <property type="entry name" value="Mo-co_dimer"/>
    <property type="match status" value="1"/>
</dbReference>